<evidence type="ECO:0000259" key="1">
    <source>
        <dbReference type="SMART" id="SM00530"/>
    </source>
</evidence>
<dbReference type="Gene3D" id="1.10.260.40">
    <property type="entry name" value="lambda repressor-like DNA-binding domains"/>
    <property type="match status" value="1"/>
</dbReference>
<keyword evidence="3" id="KW-1185">Reference proteome</keyword>
<gene>
    <name evidence="2" type="ORF">CLV52_3172</name>
</gene>
<protein>
    <submittedName>
        <fullName evidence="2">Transcriptional regulator with XRE-family HTH domain</fullName>
    </submittedName>
</protein>
<reference evidence="2 3" key="1">
    <citation type="submission" date="2019-03" db="EMBL/GenBank/DDBJ databases">
        <title>Genomic Encyclopedia of Archaeal and Bacterial Type Strains, Phase II (KMG-II): from individual species to whole genera.</title>
        <authorList>
            <person name="Goeker M."/>
        </authorList>
    </citation>
    <scope>NUCLEOTIDE SEQUENCE [LARGE SCALE GENOMIC DNA]</scope>
    <source>
        <strain evidence="2 3">DSM 24782</strain>
    </source>
</reference>
<comment type="caution">
    <text evidence="2">The sequence shown here is derived from an EMBL/GenBank/DDBJ whole genome shotgun (WGS) entry which is preliminary data.</text>
</comment>
<dbReference type="SMART" id="SM00530">
    <property type="entry name" value="HTH_XRE"/>
    <property type="match status" value="1"/>
</dbReference>
<dbReference type="InterPro" id="IPR001387">
    <property type="entry name" value="Cro/C1-type_HTH"/>
</dbReference>
<name>A0A4R7FH54_9MICO</name>
<accession>A0A4R7FH54</accession>
<proteinExistence type="predicted"/>
<dbReference type="SUPFAM" id="SSF47413">
    <property type="entry name" value="lambda repressor-like DNA-binding domains"/>
    <property type="match status" value="1"/>
</dbReference>
<sequence length="107" mass="11502">MPPPVVAEALAVLGQRVRLGRQERGWSAAELAVRAGVTAPTVRAAEAGRPGTASGTLFTLAWLVGVPLFEIDDPVELARLRRTGERELALLPARVVHRQDVEPDADF</sequence>
<dbReference type="EMBL" id="SOAM01000003">
    <property type="protein sequence ID" value="TDS76057.1"/>
    <property type="molecule type" value="Genomic_DNA"/>
</dbReference>
<feature type="domain" description="HTH cro/C1-type" evidence="1">
    <location>
        <begin position="16"/>
        <end position="71"/>
    </location>
</feature>
<dbReference type="Pfam" id="PF13560">
    <property type="entry name" value="HTH_31"/>
    <property type="match status" value="1"/>
</dbReference>
<dbReference type="GO" id="GO:0003677">
    <property type="term" value="F:DNA binding"/>
    <property type="evidence" value="ECO:0007669"/>
    <property type="project" value="InterPro"/>
</dbReference>
<organism evidence="2 3">
    <name type="scientific">Amnibacterium kyonggiense</name>
    <dbReference type="NCBI Taxonomy" id="595671"/>
    <lineage>
        <taxon>Bacteria</taxon>
        <taxon>Bacillati</taxon>
        <taxon>Actinomycetota</taxon>
        <taxon>Actinomycetes</taxon>
        <taxon>Micrococcales</taxon>
        <taxon>Microbacteriaceae</taxon>
        <taxon>Amnibacterium</taxon>
    </lineage>
</organism>
<dbReference type="CDD" id="cd00093">
    <property type="entry name" value="HTH_XRE"/>
    <property type="match status" value="1"/>
</dbReference>
<evidence type="ECO:0000313" key="3">
    <source>
        <dbReference type="Proteomes" id="UP000295344"/>
    </source>
</evidence>
<dbReference type="AlphaFoldDB" id="A0A4R7FH54"/>
<dbReference type="InterPro" id="IPR010982">
    <property type="entry name" value="Lambda_DNA-bd_dom_sf"/>
</dbReference>
<evidence type="ECO:0000313" key="2">
    <source>
        <dbReference type="EMBL" id="TDS76057.1"/>
    </source>
</evidence>
<dbReference type="Proteomes" id="UP000295344">
    <property type="component" value="Unassembled WGS sequence"/>
</dbReference>